<evidence type="ECO:0000313" key="12">
    <source>
        <dbReference type="EMBL" id="TWW09272.1"/>
    </source>
</evidence>
<dbReference type="Proteomes" id="UP000321083">
    <property type="component" value="Unassembled WGS sequence"/>
</dbReference>
<dbReference type="GO" id="GO:0046914">
    <property type="term" value="F:transition metal ion binding"/>
    <property type="evidence" value="ECO:0007669"/>
    <property type="project" value="InterPro"/>
</dbReference>
<keyword evidence="5 8" id="KW-0812">Transmembrane</keyword>
<evidence type="ECO:0000256" key="7">
    <source>
        <dbReference type="ARBA" id="ARBA00023136"/>
    </source>
</evidence>
<evidence type="ECO:0000256" key="10">
    <source>
        <dbReference type="SAM" id="Phobius"/>
    </source>
</evidence>
<organism evidence="12 13">
    <name type="scientific">Planctomyces bekefii</name>
    <dbReference type="NCBI Taxonomy" id="1653850"/>
    <lineage>
        <taxon>Bacteria</taxon>
        <taxon>Pseudomonadati</taxon>
        <taxon>Planctomycetota</taxon>
        <taxon>Planctomycetia</taxon>
        <taxon>Planctomycetales</taxon>
        <taxon>Planctomycetaceae</taxon>
        <taxon>Planctomyces</taxon>
    </lineage>
</organism>
<evidence type="ECO:0000256" key="3">
    <source>
        <dbReference type="ARBA" id="ARBA00022448"/>
    </source>
</evidence>
<dbReference type="GO" id="GO:0043190">
    <property type="term" value="C:ATP-binding cassette (ABC) transporter complex"/>
    <property type="evidence" value="ECO:0007669"/>
    <property type="project" value="InterPro"/>
</dbReference>
<keyword evidence="7 10" id="KW-0472">Membrane</keyword>
<dbReference type="PANTHER" id="PTHR30477:SF3">
    <property type="entry name" value="METAL TRANSPORT SYSTEM MEMBRANE PROTEIN CT_069-RELATED"/>
    <property type="match status" value="1"/>
</dbReference>
<name>A0A5C6M5J9_9PLAN</name>
<dbReference type="InterPro" id="IPR001367">
    <property type="entry name" value="Fe_dep_repressor"/>
</dbReference>
<dbReference type="SMART" id="SM00529">
    <property type="entry name" value="HTH_DTXR"/>
    <property type="match status" value="1"/>
</dbReference>
<feature type="transmembrane region" description="Helical" evidence="10">
    <location>
        <begin position="135"/>
        <end position="153"/>
    </location>
</feature>
<gene>
    <name evidence="12" type="primary">mntB</name>
    <name evidence="12" type="ORF">E3A20_15990</name>
</gene>
<comment type="subcellular location">
    <subcellularLocation>
        <location evidence="1 8">Cell membrane</location>
        <topology evidence="1 8">Multi-pass membrane protein</topology>
    </subcellularLocation>
</comment>
<dbReference type="CDD" id="cd06550">
    <property type="entry name" value="TM_ABC_iron-siderophores_like"/>
    <property type="match status" value="1"/>
</dbReference>
<comment type="similarity">
    <text evidence="2 8">Belongs to the ABC-3 integral membrane protein family.</text>
</comment>
<dbReference type="PANTHER" id="PTHR30477">
    <property type="entry name" value="ABC-TRANSPORTER METAL-BINDING PROTEIN"/>
    <property type="match status" value="1"/>
</dbReference>
<evidence type="ECO:0000256" key="8">
    <source>
        <dbReference type="RuleBase" id="RU003943"/>
    </source>
</evidence>
<evidence type="ECO:0000259" key="11">
    <source>
        <dbReference type="Pfam" id="PF02742"/>
    </source>
</evidence>
<reference evidence="12 13" key="1">
    <citation type="submission" date="2019-08" db="EMBL/GenBank/DDBJ databases">
        <title>100 year-old enigma solved: identification of Planctomyces bekefii, the type genus and species of the phylum Planctomycetes.</title>
        <authorList>
            <person name="Svetlana D.N."/>
            <person name="Overmann J."/>
        </authorList>
    </citation>
    <scope>NUCLEOTIDE SEQUENCE [LARGE SCALE GENOMIC DNA]</scope>
    <source>
        <strain evidence="12">Phe10_nw2017</strain>
    </source>
</reference>
<dbReference type="InterPro" id="IPR036421">
    <property type="entry name" value="Fe_dep_repressor_sf"/>
</dbReference>
<dbReference type="Pfam" id="PF00950">
    <property type="entry name" value="ABC-3"/>
    <property type="match status" value="1"/>
</dbReference>
<reference evidence="12 13" key="2">
    <citation type="submission" date="2019-08" db="EMBL/GenBank/DDBJ databases">
        <authorList>
            <person name="Henke P."/>
        </authorList>
    </citation>
    <scope>NUCLEOTIDE SEQUENCE [LARGE SCALE GENOMIC DNA]</scope>
    <source>
        <strain evidence="12">Phe10_nw2017</strain>
    </source>
</reference>
<dbReference type="Gene3D" id="1.10.3470.10">
    <property type="entry name" value="ABC transporter involved in vitamin B12 uptake, BtuC"/>
    <property type="match status" value="1"/>
</dbReference>
<evidence type="ECO:0000256" key="9">
    <source>
        <dbReference type="SAM" id="MobiDB-lite"/>
    </source>
</evidence>
<dbReference type="InterPro" id="IPR001626">
    <property type="entry name" value="ABC_TroCD"/>
</dbReference>
<dbReference type="SUPFAM" id="SSF47979">
    <property type="entry name" value="Iron-dependent repressor protein, dimerization domain"/>
    <property type="match status" value="1"/>
</dbReference>
<evidence type="ECO:0000256" key="6">
    <source>
        <dbReference type="ARBA" id="ARBA00022989"/>
    </source>
</evidence>
<keyword evidence="13" id="KW-1185">Reference proteome</keyword>
<feature type="transmembrane region" description="Helical" evidence="10">
    <location>
        <begin position="46"/>
        <end position="67"/>
    </location>
</feature>
<proteinExistence type="inferred from homology"/>
<keyword evidence="4" id="KW-1003">Cell membrane</keyword>
<dbReference type="GO" id="GO:0003700">
    <property type="term" value="F:DNA-binding transcription factor activity"/>
    <property type="evidence" value="ECO:0007669"/>
    <property type="project" value="InterPro"/>
</dbReference>
<evidence type="ECO:0000256" key="5">
    <source>
        <dbReference type="ARBA" id="ARBA00022692"/>
    </source>
</evidence>
<dbReference type="GO" id="GO:0055085">
    <property type="term" value="P:transmembrane transport"/>
    <property type="evidence" value="ECO:0007669"/>
    <property type="project" value="InterPro"/>
</dbReference>
<accession>A0A5C6M5J9</accession>
<dbReference type="InterPro" id="IPR036388">
    <property type="entry name" value="WH-like_DNA-bd_sf"/>
</dbReference>
<evidence type="ECO:0000256" key="1">
    <source>
        <dbReference type="ARBA" id="ARBA00004651"/>
    </source>
</evidence>
<feature type="transmembrane region" description="Helical" evidence="10">
    <location>
        <begin position="294"/>
        <end position="312"/>
    </location>
</feature>
<keyword evidence="3 8" id="KW-0813">Transport</keyword>
<sequence length="489" mass="52439">MSSFVRVPDFEVFAAGHWWPLVPGVAGSFRDRIGSLLLFEHYNTRVVVLGALLLGLASGMVGCFTLLRRRALVGDALSHATLPGVGLAFLLGPLAGYDGGNRLVLLAGAAASGIAGAAAILFIRSLPRLKEDAALGIVLSVFFGAGVALLTVVQQTSAGRAAGLDRYIFGQAASMTADDARLIAGTAALAALLIACNFRSLTLLCFDEGYAAAQGYSIPLLDLLLMFLVVLITMIGLQAVGLILMIAMLVIPAAAARFWTNRLWVMLLISGLIGGLSGFLGAMLSAVFADLPSGAVIVLTCSLLFFLSLLLGRERGVLVRSLRRRELSAAIDREHLLRGIWELRESAVEFSGAVAERRAAGFEELLSLRSWSVSRLRAQIRRASAEGLVWLNSEGAIELTRRGVMEAERLVHHHRLWELYLITHADVAASRVDREADAIEHVLEPELIARLEQLLLQRQRSGEIPASPHEMAGFQSQAGSVASPEGRLP</sequence>
<feature type="transmembrane region" description="Helical" evidence="10">
    <location>
        <begin position="103"/>
        <end position="123"/>
    </location>
</feature>
<dbReference type="SUPFAM" id="SSF81345">
    <property type="entry name" value="ABC transporter involved in vitamin B12 uptake, BtuC"/>
    <property type="match status" value="1"/>
</dbReference>
<dbReference type="AlphaFoldDB" id="A0A5C6M5J9"/>
<feature type="transmembrane region" description="Helical" evidence="10">
    <location>
        <begin position="223"/>
        <end position="251"/>
    </location>
</feature>
<dbReference type="GO" id="GO:0046983">
    <property type="term" value="F:protein dimerization activity"/>
    <property type="evidence" value="ECO:0007669"/>
    <property type="project" value="InterPro"/>
</dbReference>
<dbReference type="InterPro" id="IPR022689">
    <property type="entry name" value="Iron_dep_repressor"/>
</dbReference>
<feature type="region of interest" description="Disordered" evidence="9">
    <location>
        <begin position="466"/>
        <end position="489"/>
    </location>
</feature>
<dbReference type="Gene3D" id="1.10.10.10">
    <property type="entry name" value="Winged helix-like DNA-binding domain superfamily/Winged helix DNA-binding domain"/>
    <property type="match status" value="1"/>
</dbReference>
<feature type="domain" description="Iron dependent repressor metal binding and dimerisation" evidence="11">
    <location>
        <begin position="400"/>
        <end position="458"/>
    </location>
</feature>
<evidence type="ECO:0000313" key="13">
    <source>
        <dbReference type="Proteomes" id="UP000321083"/>
    </source>
</evidence>
<protein>
    <submittedName>
        <fullName evidence="12">Manganese ABC transporter permease</fullName>
    </submittedName>
</protein>
<feature type="transmembrane region" description="Helical" evidence="10">
    <location>
        <begin position="263"/>
        <end position="288"/>
    </location>
</feature>
<dbReference type="Pfam" id="PF02742">
    <property type="entry name" value="Fe_dep_repr_C"/>
    <property type="match status" value="1"/>
</dbReference>
<feature type="transmembrane region" description="Helical" evidence="10">
    <location>
        <begin position="79"/>
        <end position="97"/>
    </location>
</feature>
<comment type="caution">
    <text evidence="12">The sequence shown here is derived from an EMBL/GenBank/DDBJ whole genome shotgun (WGS) entry which is preliminary data.</text>
</comment>
<evidence type="ECO:0000256" key="4">
    <source>
        <dbReference type="ARBA" id="ARBA00022475"/>
    </source>
</evidence>
<dbReference type="InterPro" id="IPR037294">
    <property type="entry name" value="ABC_BtuC-like"/>
</dbReference>
<dbReference type="EMBL" id="SRHE01000326">
    <property type="protein sequence ID" value="TWW09272.1"/>
    <property type="molecule type" value="Genomic_DNA"/>
</dbReference>
<dbReference type="GO" id="GO:0010043">
    <property type="term" value="P:response to zinc ion"/>
    <property type="evidence" value="ECO:0007669"/>
    <property type="project" value="TreeGrafter"/>
</dbReference>
<evidence type="ECO:0000256" key="2">
    <source>
        <dbReference type="ARBA" id="ARBA00008034"/>
    </source>
</evidence>
<keyword evidence="6 10" id="KW-1133">Transmembrane helix</keyword>